<dbReference type="Gene3D" id="3.30.70.100">
    <property type="match status" value="1"/>
</dbReference>
<evidence type="ECO:0000259" key="5">
    <source>
        <dbReference type="PROSITE" id="PS50846"/>
    </source>
</evidence>
<reference evidence="6 7" key="2">
    <citation type="submission" date="2013-09" db="EMBL/GenBank/DDBJ databases">
        <title>Whole genome comparison of six Crocosphaera watsonii strains with differing phenotypes.</title>
        <authorList>
            <person name="Bench S.R."/>
            <person name="Heller P."/>
            <person name="Frank I."/>
            <person name="Arciniega M."/>
            <person name="Shilova I.N."/>
            <person name="Zehr J.P."/>
        </authorList>
    </citation>
    <scope>NUCLEOTIDE SEQUENCE [LARGE SCALE GENOMIC DNA]</scope>
    <source>
        <strain evidence="6 7">WH 0005</strain>
    </source>
</reference>
<dbReference type="Pfam" id="PF00403">
    <property type="entry name" value="HMA"/>
    <property type="match status" value="1"/>
</dbReference>
<dbReference type="AlphaFoldDB" id="T2INC0"/>
<dbReference type="SUPFAM" id="SSF55008">
    <property type="entry name" value="HMA, heavy metal-associated domain"/>
    <property type="match status" value="1"/>
</dbReference>
<evidence type="ECO:0000256" key="4">
    <source>
        <dbReference type="ARBA" id="ARBA00072218"/>
    </source>
</evidence>
<dbReference type="InterPro" id="IPR017969">
    <property type="entry name" value="Heavy-metal-associated_CS"/>
</dbReference>
<comment type="caution">
    <text evidence="6">The sequence shown here is derived from an EMBL/GenBank/DDBJ whole genome shotgun (WGS) entry which is preliminary data.</text>
</comment>
<dbReference type="InterPro" id="IPR036163">
    <property type="entry name" value="HMA_dom_sf"/>
</dbReference>
<evidence type="ECO:0000313" key="7">
    <source>
        <dbReference type="Proteomes" id="UP000017981"/>
    </source>
</evidence>
<dbReference type="Proteomes" id="UP000017981">
    <property type="component" value="Unassembled WGS sequence"/>
</dbReference>
<evidence type="ECO:0000256" key="3">
    <source>
        <dbReference type="ARBA" id="ARBA00056348"/>
    </source>
</evidence>
<dbReference type="FunFam" id="3.30.70.100:FF:000005">
    <property type="entry name" value="Copper-exporting P-type ATPase A"/>
    <property type="match status" value="1"/>
</dbReference>
<sequence>MVQLSLKPESTTPQPLVETVTLDVQGMKCAGCVSAVEKQLTQQSGVVSACVNLITEVAVINYEPQTVQAETLAEKLTKIGFTSDIRTSQTLTPQQIHFNQSQRREAEARQQKLISLPPQFY</sequence>
<organism evidence="6 7">
    <name type="scientific">Crocosphaera watsonii WH 0005</name>
    <dbReference type="NCBI Taxonomy" id="423472"/>
    <lineage>
        <taxon>Bacteria</taxon>
        <taxon>Bacillati</taxon>
        <taxon>Cyanobacteriota</taxon>
        <taxon>Cyanophyceae</taxon>
        <taxon>Oscillatoriophycideae</taxon>
        <taxon>Chroococcales</taxon>
        <taxon>Aphanothecaceae</taxon>
        <taxon>Crocosphaera</taxon>
    </lineage>
</organism>
<reference evidence="6 7" key="1">
    <citation type="submission" date="2013-01" db="EMBL/GenBank/DDBJ databases">
        <authorList>
            <person name="Bench S."/>
        </authorList>
    </citation>
    <scope>NUCLEOTIDE SEQUENCE [LARGE SCALE GENOMIC DNA]</scope>
    <source>
        <strain evidence="6 7">WH 0005</strain>
    </source>
</reference>
<dbReference type="CDD" id="cd00371">
    <property type="entry name" value="HMA"/>
    <property type="match status" value="1"/>
</dbReference>
<evidence type="ECO:0000256" key="2">
    <source>
        <dbReference type="ARBA" id="ARBA00022967"/>
    </source>
</evidence>
<gene>
    <name evidence="6" type="ORF">CWATWH0005_2476</name>
</gene>
<keyword evidence="1" id="KW-0479">Metal-binding</keyword>
<evidence type="ECO:0000256" key="1">
    <source>
        <dbReference type="ARBA" id="ARBA00022723"/>
    </source>
</evidence>
<dbReference type="InterPro" id="IPR006121">
    <property type="entry name" value="HMA_dom"/>
</dbReference>
<dbReference type="PROSITE" id="PS50846">
    <property type="entry name" value="HMA_2"/>
    <property type="match status" value="1"/>
</dbReference>
<comment type="function">
    <text evidence="3">May play a role in the osmotic adaptation.</text>
</comment>
<dbReference type="GO" id="GO:0016020">
    <property type="term" value="C:membrane"/>
    <property type="evidence" value="ECO:0007669"/>
    <property type="project" value="TreeGrafter"/>
</dbReference>
<proteinExistence type="predicted"/>
<dbReference type="PROSITE" id="PS01047">
    <property type="entry name" value="HMA_1"/>
    <property type="match status" value="1"/>
</dbReference>
<keyword evidence="2" id="KW-1278">Translocase</keyword>
<feature type="domain" description="HMA" evidence="5">
    <location>
        <begin position="18"/>
        <end position="84"/>
    </location>
</feature>
<accession>T2INC0</accession>
<name>T2INC0_CROWT</name>
<dbReference type="GO" id="GO:0055070">
    <property type="term" value="P:copper ion homeostasis"/>
    <property type="evidence" value="ECO:0007669"/>
    <property type="project" value="TreeGrafter"/>
</dbReference>
<dbReference type="PANTHER" id="PTHR43520:SF8">
    <property type="entry name" value="P-TYPE CU(+) TRANSPORTER"/>
    <property type="match status" value="1"/>
</dbReference>
<dbReference type="GO" id="GO:0005507">
    <property type="term" value="F:copper ion binding"/>
    <property type="evidence" value="ECO:0007669"/>
    <property type="project" value="TreeGrafter"/>
</dbReference>
<dbReference type="EMBL" id="CAQL01000125">
    <property type="protein sequence ID" value="CCQ54272.1"/>
    <property type="molecule type" value="Genomic_DNA"/>
</dbReference>
<evidence type="ECO:0000313" key="6">
    <source>
        <dbReference type="EMBL" id="CCQ54272.1"/>
    </source>
</evidence>
<dbReference type="PANTHER" id="PTHR43520">
    <property type="entry name" value="ATP7, ISOFORM B"/>
    <property type="match status" value="1"/>
</dbReference>
<dbReference type="GO" id="GO:0043682">
    <property type="term" value="F:P-type divalent copper transporter activity"/>
    <property type="evidence" value="ECO:0007669"/>
    <property type="project" value="TreeGrafter"/>
</dbReference>
<protein>
    <recommendedName>
        <fullName evidence="4">Probable copper-transporting ATPase PacS</fullName>
    </recommendedName>
</protein>